<evidence type="ECO:0000259" key="2">
    <source>
        <dbReference type="Pfam" id="PF14338"/>
    </source>
</evidence>
<keyword evidence="4" id="KW-1185">Reference proteome</keyword>
<dbReference type="Proteomes" id="UP000326500">
    <property type="component" value="Unassembled WGS sequence"/>
</dbReference>
<accession>A0A1G9B2N5</accession>
<sequence>MPIPDYESIMLPLLKLTADGKEHLMAEDRDILANTVFHLTDDERRVLLPSGRSKTYDNRFGWARTYLTKAGLVEVTGRGRYKITQRGLDVIRKSPLVIDNDFLMQFSEFEEFKKSSRQDGGEKIAKVPPQTPEEVLEAAYTELRQQLAQDILERMKASDPSFFEQLVVDLLVKMGYGGSRKDAGEAIGGSGDGGIDGRIKEDRLGLDAIYIQAKRWEGSVGRPVVQAFAGSLEGQRAKKGIFITTSQFSQDAKEYVKIIEKKIVLIDGEQLAQFMIDYNVGVTETASYVIKKVDSDYFGDSE</sequence>
<dbReference type="AlphaFoldDB" id="A0A1G9B2N5"/>
<evidence type="ECO:0000313" key="3">
    <source>
        <dbReference type="EMBL" id="SDK33095.1"/>
    </source>
</evidence>
<feature type="domain" description="Restriction system protein Mrr-like N-terminal" evidence="2">
    <location>
        <begin position="6"/>
        <end position="92"/>
    </location>
</feature>
<dbReference type="RefSeq" id="WP_066958419.1">
    <property type="nucleotide sequence ID" value="NZ_BCNX01000010.1"/>
</dbReference>
<dbReference type="InterPro" id="IPR011335">
    <property type="entry name" value="Restrct_endonuc-II-like"/>
</dbReference>
<dbReference type="PANTHER" id="PTHR30015">
    <property type="entry name" value="MRR RESTRICTION SYSTEM PROTEIN"/>
    <property type="match status" value="1"/>
</dbReference>
<dbReference type="Gene3D" id="3.40.1350.10">
    <property type="match status" value="1"/>
</dbReference>
<protein>
    <submittedName>
        <fullName evidence="3">Restriction system protein</fullName>
    </submittedName>
</protein>
<name>A0A1G9B2N5_9EURY</name>
<organism evidence="3 4">
    <name type="scientific">Methanoculleus thermophilus</name>
    <dbReference type="NCBI Taxonomy" id="2200"/>
    <lineage>
        <taxon>Archaea</taxon>
        <taxon>Methanobacteriati</taxon>
        <taxon>Methanobacteriota</taxon>
        <taxon>Stenosarchaea group</taxon>
        <taxon>Methanomicrobia</taxon>
        <taxon>Methanomicrobiales</taxon>
        <taxon>Methanomicrobiaceae</taxon>
        <taxon>Methanoculleus</taxon>
    </lineage>
</organism>
<dbReference type="GO" id="GO:0009307">
    <property type="term" value="P:DNA restriction-modification system"/>
    <property type="evidence" value="ECO:0007669"/>
    <property type="project" value="InterPro"/>
</dbReference>
<dbReference type="PANTHER" id="PTHR30015:SF7">
    <property type="entry name" value="TYPE IV METHYL-DIRECTED RESTRICTION ENZYME ECOKMRR"/>
    <property type="match status" value="1"/>
</dbReference>
<proteinExistence type="predicted"/>
<dbReference type="EMBL" id="FNFT01000007">
    <property type="protein sequence ID" value="SDK33095.1"/>
    <property type="molecule type" value="Genomic_DNA"/>
</dbReference>
<dbReference type="GO" id="GO:0003677">
    <property type="term" value="F:DNA binding"/>
    <property type="evidence" value="ECO:0007669"/>
    <property type="project" value="InterPro"/>
</dbReference>
<dbReference type="OrthoDB" id="115422at2157"/>
<dbReference type="STRING" id="2200.GCA_001571405_01959"/>
<dbReference type="Pfam" id="PF04471">
    <property type="entry name" value="Mrr_cat"/>
    <property type="match status" value="1"/>
</dbReference>
<dbReference type="GO" id="GO:0015666">
    <property type="term" value="F:restriction endodeoxyribonuclease activity"/>
    <property type="evidence" value="ECO:0007669"/>
    <property type="project" value="TreeGrafter"/>
</dbReference>
<dbReference type="InterPro" id="IPR052906">
    <property type="entry name" value="Type_IV_Methyl-Rstrct_Enzyme"/>
</dbReference>
<feature type="domain" description="Restriction endonuclease type IV Mrr" evidence="1">
    <location>
        <begin position="157"/>
        <end position="275"/>
    </location>
</feature>
<dbReference type="InterPro" id="IPR025745">
    <property type="entry name" value="Mrr-like_N_dom"/>
</dbReference>
<gene>
    <name evidence="3" type="ORF">SAMN04488571_107130</name>
</gene>
<reference evidence="3 4" key="1">
    <citation type="submission" date="2016-10" db="EMBL/GenBank/DDBJ databases">
        <authorList>
            <person name="Varghese N."/>
            <person name="Submissions S."/>
        </authorList>
    </citation>
    <scope>NUCLEOTIDE SEQUENCE [LARGE SCALE GENOMIC DNA]</scope>
    <source>
        <strain evidence="3 4">DSM 2373</strain>
    </source>
</reference>
<dbReference type="Pfam" id="PF14338">
    <property type="entry name" value="Mrr_N"/>
    <property type="match status" value="1"/>
</dbReference>
<evidence type="ECO:0000259" key="1">
    <source>
        <dbReference type="Pfam" id="PF04471"/>
    </source>
</evidence>
<evidence type="ECO:0000313" key="4">
    <source>
        <dbReference type="Proteomes" id="UP000326500"/>
    </source>
</evidence>
<dbReference type="InterPro" id="IPR011856">
    <property type="entry name" value="tRNA_endonuc-like_dom_sf"/>
</dbReference>
<dbReference type="InterPro" id="IPR007560">
    <property type="entry name" value="Restrct_endonuc_IV_Mrr"/>
</dbReference>
<dbReference type="SUPFAM" id="SSF52980">
    <property type="entry name" value="Restriction endonuclease-like"/>
    <property type="match status" value="1"/>
</dbReference>